<sequence>MGTIVFIAALLIAVAVGVRLIHLLNAQHDARIAAHHYSDVLPGVGRRRGKHHRPPPTPASPVDHTGIAR</sequence>
<protein>
    <submittedName>
        <fullName evidence="2">Uncharacterized protein</fullName>
    </submittedName>
</protein>
<dbReference type="AlphaFoldDB" id="A0A6H9UY19"/>
<accession>A0A6H9UY19</accession>
<comment type="caution">
    <text evidence="2">The sequence shown here is derived from an EMBL/GenBank/DDBJ whole genome shotgun (WGS) entry which is preliminary data.</text>
</comment>
<feature type="compositionally biased region" description="Basic residues" evidence="1">
    <location>
        <begin position="45"/>
        <end position="54"/>
    </location>
</feature>
<reference evidence="2 3" key="1">
    <citation type="submission" date="2019-09" db="EMBL/GenBank/DDBJ databases">
        <title>Screening of Novel Bioactive Compounds from Soil-Associated.</title>
        <authorList>
            <person name="Zhao S."/>
        </authorList>
    </citation>
    <scope>NUCLEOTIDE SEQUENCE [LARGE SCALE GENOMIC DNA]</scope>
    <source>
        <strain evidence="2 3">HIT-DPA4</strain>
    </source>
</reference>
<keyword evidence="3" id="KW-1185">Reference proteome</keyword>
<dbReference type="RefSeq" id="WP_150951481.1">
    <property type="nucleotide sequence ID" value="NZ_VZRB01000019.1"/>
</dbReference>
<proteinExistence type="predicted"/>
<organism evidence="2 3">
    <name type="scientific">Streptomyces luteolifulvus</name>
    <dbReference type="NCBI Taxonomy" id="2615112"/>
    <lineage>
        <taxon>Bacteria</taxon>
        <taxon>Bacillati</taxon>
        <taxon>Actinomycetota</taxon>
        <taxon>Actinomycetes</taxon>
        <taxon>Kitasatosporales</taxon>
        <taxon>Streptomycetaceae</taxon>
        <taxon>Streptomyces</taxon>
    </lineage>
</organism>
<name>A0A6H9UY19_9ACTN</name>
<dbReference type="Proteomes" id="UP000442707">
    <property type="component" value="Unassembled WGS sequence"/>
</dbReference>
<gene>
    <name evidence="2" type="ORF">F7R91_25340</name>
</gene>
<evidence type="ECO:0000313" key="3">
    <source>
        <dbReference type="Proteomes" id="UP000442707"/>
    </source>
</evidence>
<evidence type="ECO:0000256" key="1">
    <source>
        <dbReference type="SAM" id="MobiDB-lite"/>
    </source>
</evidence>
<dbReference type="EMBL" id="VZRB01000019">
    <property type="protein sequence ID" value="KAB1143486.1"/>
    <property type="molecule type" value="Genomic_DNA"/>
</dbReference>
<feature type="region of interest" description="Disordered" evidence="1">
    <location>
        <begin position="43"/>
        <end position="69"/>
    </location>
</feature>
<evidence type="ECO:0000313" key="2">
    <source>
        <dbReference type="EMBL" id="KAB1143486.1"/>
    </source>
</evidence>